<keyword evidence="3" id="KW-0808">Transferase</keyword>
<dbReference type="PROSITE" id="PS50157">
    <property type="entry name" value="ZINC_FINGER_C2H2_2"/>
    <property type="match status" value="2"/>
</dbReference>
<sequence length="548" mass="62085">MPLLFAHTLGRVCQVHVGKYDGEPVFFVAQRLEHPSGTRRPVKQNYFRLLKAFINELPIIDCRFRTQTLYACCSNHRSMSATTTLLFKIVRQNVPRFRLAKCNFLPKDIIVLESPWYTVCGDFPRVTFNIKSFFYVFQHIAIVKQQSHHHYPNAMDHHVREVGCRYSELDDMAKENIRYPTRSLLFNVAGVTITKYASLPKDVMRIAPLSRQTSTSQVTVTRGFPDAKNQVYISLVHSTISLDASLGELRVQQLQTGLTTLFGFNVLVTFDNVHYKTSGASAPVPTSTQERFVGLTCEECGKWCKSKAGLVAHHRVHDNDSVGTNMVAQLACADCSRLFPTKIGLSQHRRHAHPTQHNADKLSRVKHSGAHWSQQESQSLLRLANNLYPSCDTQTALFARLEQYFPGRSAISIRTRLRVRNWQAQRDESSSGGPDQTIGQIAAYSSEADDYSVWFKQTVDCAVSLLESHADSSLASVDLLACARGLQSGIMTPEQVLSLLDLHASRTFPHTWKTVSRRRRQLAHRMPVNRKQIRRANYEADIFARARP</sequence>
<feature type="non-terminal residue" evidence="3">
    <location>
        <position position="548"/>
    </location>
</feature>
<feature type="domain" description="C2H2-type" evidence="2">
    <location>
        <begin position="295"/>
        <end position="322"/>
    </location>
</feature>
<keyword evidence="3" id="KW-0548">Nucleotidyltransferase</keyword>
<dbReference type="Proteomes" id="UP000008909">
    <property type="component" value="Unassembled WGS sequence"/>
</dbReference>
<keyword evidence="3" id="KW-0695">RNA-directed DNA polymerase</keyword>
<keyword evidence="1" id="KW-0862">Zinc</keyword>
<dbReference type="Gene3D" id="3.30.160.60">
    <property type="entry name" value="Classic Zinc Finger"/>
    <property type="match status" value="1"/>
</dbReference>
<dbReference type="SMART" id="SM00355">
    <property type="entry name" value="ZnF_C2H2"/>
    <property type="match status" value="2"/>
</dbReference>
<dbReference type="GO" id="GO:0008270">
    <property type="term" value="F:zinc ion binding"/>
    <property type="evidence" value="ECO:0007669"/>
    <property type="project" value="UniProtKB-KW"/>
</dbReference>
<feature type="domain" description="C2H2-type" evidence="2">
    <location>
        <begin position="330"/>
        <end position="358"/>
    </location>
</feature>
<evidence type="ECO:0000259" key="2">
    <source>
        <dbReference type="PROSITE" id="PS50157"/>
    </source>
</evidence>
<keyword evidence="1" id="KW-0863">Zinc-finger</keyword>
<dbReference type="SUPFAM" id="SSF57667">
    <property type="entry name" value="beta-beta-alpha zinc fingers"/>
    <property type="match status" value="1"/>
</dbReference>
<dbReference type="EMBL" id="DF142868">
    <property type="protein sequence ID" value="GAA48081.1"/>
    <property type="molecule type" value="Genomic_DNA"/>
</dbReference>
<dbReference type="InterPro" id="IPR036236">
    <property type="entry name" value="Znf_C2H2_sf"/>
</dbReference>
<keyword evidence="3" id="KW-0540">Nuclease</keyword>
<keyword evidence="3" id="KW-0378">Hydrolase</keyword>
<dbReference type="AlphaFoldDB" id="G7Y554"/>
<dbReference type="InterPro" id="IPR013087">
    <property type="entry name" value="Znf_C2H2_type"/>
</dbReference>
<evidence type="ECO:0000313" key="4">
    <source>
        <dbReference type="Proteomes" id="UP000008909"/>
    </source>
</evidence>
<keyword evidence="3" id="KW-0255">Endonuclease</keyword>
<accession>G7Y554</accession>
<gene>
    <name evidence="3" type="ORF">CLF_101154</name>
</gene>
<dbReference type="GO" id="GO:0004519">
    <property type="term" value="F:endonuclease activity"/>
    <property type="evidence" value="ECO:0007669"/>
    <property type="project" value="UniProtKB-KW"/>
</dbReference>
<dbReference type="GO" id="GO:0003964">
    <property type="term" value="F:RNA-directed DNA polymerase activity"/>
    <property type="evidence" value="ECO:0007669"/>
    <property type="project" value="UniProtKB-KW"/>
</dbReference>
<organism evidence="3 4">
    <name type="scientific">Clonorchis sinensis</name>
    <name type="common">Chinese liver fluke</name>
    <dbReference type="NCBI Taxonomy" id="79923"/>
    <lineage>
        <taxon>Eukaryota</taxon>
        <taxon>Metazoa</taxon>
        <taxon>Spiralia</taxon>
        <taxon>Lophotrochozoa</taxon>
        <taxon>Platyhelminthes</taxon>
        <taxon>Trematoda</taxon>
        <taxon>Digenea</taxon>
        <taxon>Opisthorchiida</taxon>
        <taxon>Opisthorchiata</taxon>
        <taxon>Opisthorchiidae</taxon>
        <taxon>Clonorchis</taxon>
    </lineage>
</organism>
<evidence type="ECO:0000313" key="3">
    <source>
        <dbReference type="EMBL" id="GAA48081.1"/>
    </source>
</evidence>
<reference key="2">
    <citation type="submission" date="2011-10" db="EMBL/GenBank/DDBJ databases">
        <title>The genome and transcriptome sequence of Clonorchis sinensis provide insights into the carcinogenic liver fluke.</title>
        <authorList>
            <person name="Wang X."/>
            <person name="Huang Y."/>
            <person name="Chen W."/>
            <person name="Liu H."/>
            <person name="Guo L."/>
            <person name="Chen Y."/>
            <person name="Luo F."/>
            <person name="Zhou W."/>
            <person name="Sun J."/>
            <person name="Mao Q."/>
            <person name="Liang P."/>
            <person name="Zhou C."/>
            <person name="Tian Y."/>
            <person name="Men J."/>
            <person name="Lv X."/>
            <person name="Huang L."/>
            <person name="Zhou J."/>
            <person name="Hu Y."/>
            <person name="Li R."/>
            <person name="Zhang F."/>
            <person name="Lei H."/>
            <person name="Li X."/>
            <person name="Hu X."/>
            <person name="Liang C."/>
            <person name="Xu J."/>
            <person name="Wu Z."/>
            <person name="Yu X."/>
        </authorList>
    </citation>
    <scope>NUCLEOTIDE SEQUENCE</scope>
    <source>
        <strain>Henan</strain>
    </source>
</reference>
<evidence type="ECO:0000256" key="1">
    <source>
        <dbReference type="PROSITE-ProRule" id="PRU00042"/>
    </source>
</evidence>
<keyword evidence="4" id="KW-1185">Reference proteome</keyword>
<dbReference type="PROSITE" id="PS00028">
    <property type="entry name" value="ZINC_FINGER_C2H2_1"/>
    <property type="match status" value="2"/>
</dbReference>
<name>G7Y554_CLOSI</name>
<protein>
    <submittedName>
        <fullName evidence="3">Endonuclease-reverse transcriptase</fullName>
    </submittedName>
</protein>
<reference evidence="3" key="1">
    <citation type="journal article" date="2011" name="Genome Biol.">
        <title>The draft genome of the carcinogenic human liver fluke Clonorchis sinensis.</title>
        <authorList>
            <person name="Wang X."/>
            <person name="Chen W."/>
            <person name="Huang Y."/>
            <person name="Sun J."/>
            <person name="Men J."/>
            <person name="Liu H."/>
            <person name="Luo F."/>
            <person name="Guo L."/>
            <person name="Lv X."/>
            <person name="Deng C."/>
            <person name="Zhou C."/>
            <person name="Fan Y."/>
            <person name="Li X."/>
            <person name="Huang L."/>
            <person name="Hu Y."/>
            <person name="Liang C."/>
            <person name="Hu X."/>
            <person name="Xu J."/>
            <person name="Yu X."/>
        </authorList>
    </citation>
    <scope>NUCLEOTIDE SEQUENCE [LARGE SCALE GENOMIC DNA]</scope>
    <source>
        <strain evidence="3">Henan</strain>
    </source>
</reference>
<proteinExistence type="predicted"/>
<keyword evidence="1" id="KW-0479">Metal-binding</keyword>